<dbReference type="Gene3D" id="1.10.720.30">
    <property type="entry name" value="SAP domain"/>
    <property type="match status" value="1"/>
</dbReference>
<keyword evidence="1" id="KW-0862">Zinc</keyword>
<dbReference type="PANTHER" id="PTHR47526">
    <property type="entry name" value="ATP-DEPENDENT DNA HELICASE"/>
    <property type="match status" value="1"/>
</dbReference>
<dbReference type="PANTHER" id="PTHR47526:SF3">
    <property type="entry name" value="PHD-TYPE DOMAIN-CONTAINING PROTEIN"/>
    <property type="match status" value="1"/>
</dbReference>
<dbReference type="SUPFAM" id="SSF68906">
    <property type="entry name" value="SAP domain"/>
    <property type="match status" value="1"/>
</dbReference>
<evidence type="ECO:0000259" key="3">
    <source>
        <dbReference type="PROSITE" id="PS50966"/>
    </source>
</evidence>
<dbReference type="InterPro" id="IPR036361">
    <property type="entry name" value="SAP_dom_sf"/>
</dbReference>
<proteinExistence type="predicted"/>
<evidence type="ECO:0000256" key="1">
    <source>
        <dbReference type="PROSITE-ProRule" id="PRU00325"/>
    </source>
</evidence>
<dbReference type="Proteomes" id="UP001249851">
    <property type="component" value="Unassembled WGS sequence"/>
</dbReference>
<dbReference type="AlphaFoldDB" id="A0AAD9QDY5"/>
<sequence length="324" mass="36347">MASGGKSSKTFGSSAMNTVSLTENDIPCARLPREVPEECNVTQLKQWLSCRGACTTGKKQQLITRVRNDIKSGRSEKELRDLDGGIHLARKKAELGVLDEGSVKVWLDCRWLHSGQFGHMVARLDARKQLSTTKPMVKGFNFYKSGHVLNVKSCLKNHKTFIKSLVLLSMKKTSAYSCFIVLTNQGSVSSVSCGCPAGIDGWCNHIAATLFALEVFCKSQASNEREGNEAASTSKPCRWNIPRKRKGNVLLTKFKNMDMERKKTERLPEIPEDMRSPNQRSSSNTRLYNILVEVEKFQEETGKQIGLSHILKQKSEQQLKEYLD</sequence>
<feature type="domain" description="SAP" evidence="2">
    <location>
        <begin position="36"/>
        <end position="70"/>
    </location>
</feature>
<protein>
    <recommendedName>
        <fullName evidence="6">SAP domain-containing protein</fullName>
    </recommendedName>
</protein>
<evidence type="ECO:0008006" key="6">
    <source>
        <dbReference type="Google" id="ProtNLM"/>
    </source>
</evidence>
<accession>A0AAD9QDY5</accession>
<gene>
    <name evidence="4" type="ORF">P5673_018159</name>
</gene>
<dbReference type="InterPro" id="IPR003034">
    <property type="entry name" value="SAP_dom"/>
</dbReference>
<keyword evidence="5" id="KW-1185">Reference proteome</keyword>
<dbReference type="InterPro" id="IPR007527">
    <property type="entry name" value="Znf_SWIM"/>
</dbReference>
<comment type="caution">
    <text evidence="4">The sequence shown here is derived from an EMBL/GenBank/DDBJ whole genome shotgun (WGS) entry which is preliminary data.</text>
</comment>
<evidence type="ECO:0000313" key="4">
    <source>
        <dbReference type="EMBL" id="KAK2559513.1"/>
    </source>
</evidence>
<reference evidence="4" key="2">
    <citation type="journal article" date="2023" name="Science">
        <title>Genomic signatures of disease resistance in endangered staghorn corals.</title>
        <authorList>
            <person name="Vollmer S.V."/>
            <person name="Selwyn J.D."/>
            <person name="Despard B.A."/>
            <person name="Roesel C.L."/>
        </authorList>
    </citation>
    <scope>NUCLEOTIDE SEQUENCE</scope>
    <source>
        <strain evidence="4">K2</strain>
    </source>
</reference>
<dbReference type="PROSITE" id="PS50966">
    <property type="entry name" value="ZF_SWIM"/>
    <property type="match status" value="1"/>
</dbReference>
<dbReference type="PROSITE" id="PS50800">
    <property type="entry name" value="SAP"/>
    <property type="match status" value="1"/>
</dbReference>
<dbReference type="EMBL" id="JARQWQ010000040">
    <property type="protein sequence ID" value="KAK2559513.1"/>
    <property type="molecule type" value="Genomic_DNA"/>
</dbReference>
<reference evidence="4" key="1">
    <citation type="journal article" date="2023" name="G3 (Bethesda)">
        <title>Whole genome assembly and annotation of the endangered Caribbean coral Acropora cervicornis.</title>
        <authorList>
            <person name="Selwyn J.D."/>
            <person name="Vollmer S.V."/>
        </authorList>
    </citation>
    <scope>NUCLEOTIDE SEQUENCE</scope>
    <source>
        <strain evidence="4">K2</strain>
    </source>
</reference>
<name>A0AAD9QDY5_ACRCE</name>
<feature type="domain" description="SWIM-type" evidence="3">
    <location>
        <begin position="179"/>
        <end position="214"/>
    </location>
</feature>
<dbReference type="GO" id="GO:0008270">
    <property type="term" value="F:zinc ion binding"/>
    <property type="evidence" value="ECO:0007669"/>
    <property type="project" value="UniProtKB-KW"/>
</dbReference>
<keyword evidence="1" id="KW-0479">Metal-binding</keyword>
<evidence type="ECO:0000313" key="5">
    <source>
        <dbReference type="Proteomes" id="UP001249851"/>
    </source>
</evidence>
<dbReference type="Pfam" id="PF02037">
    <property type="entry name" value="SAP"/>
    <property type="match status" value="1"/>
</dbReference>
<organism evidence="4 5">
    <name type="scientific">Acropora cervicornis</name>
    <name type="common">Staghorn coral</name>
    <dbReference type="NCBI Taxonomy" id="6130"/>
    <lineage>
        <taxon>Eukaryota</taxon>
        <taxon>Metazoa</taxon>
        <taxon>Cnidaria</taxon>
        <taxon>Anthozoa</taxon>
        <taxon>Hexacorallia</taxon>
        <taxon>Scleractinia</taxon>
        <taxon>Astrocoeniina</taxon>
        <taxon>Acroporidae</taxon>
        <taxon>Acropora</taxon>
    </lineage>
</organism>
<evidence type="ECO:0000259" key="2">
    <source>
        <dbReference type="PROSITE" id="PS50800"/>
    </source>
</evidence>
<keyword evidence="1" id="KW-0863">Zinc-finger</keyword>